<dbReference type="Gene3D" id="3.10.180.10">
    <property type="entry name" value="2,3-Dihydroxybiphenyl 1,2-Dioxygenase, domain 1"/>
    <property type="match status" value="1"/>
</dbReference>
<feature type="domain" description="VOC" evidence="1">
    <location>
        <begin position="4"/>
        <end position="151"/>
    </location>
</feature>
<proteinExistence type="predicted"/>
<dbReference type="InterPro" id="IPR029068">
    <property type="entry name" value="Glyas_Bleomycin-R_OHBP_Dase"/>
</dbReference>
<reference evidence="2" key="1">
    <citation type="submission" date="2024-07" db="EMBL/GenBank/DDBJ databases">
        <authorList>
            <person name="Yu S.T."/>
        </authorList>
    </citation>
    <scope>NUCLEOTIDE SEQUENCE</scope>
    <source>
        <strain evidence="2">R17</strain>
    </source>
</reference>
<dbReference type="PROSITE" id="PS51819">
    <property type="entry name" value="VOC"/>
    <property type="match status" value="1"/>
</dbReference>
<evidence type="ECO:0000313" key="2">
    <source>
        <dbReference type="EMBL" id="XDQ22390.1"/>
    </source>
</evidence>
<gene>
    <name evidence="2" type="ORF">AB5J48_31505</name>
</gene>
<name>A0AB39NVD2_9ACTN</name>
<protein>
    <submittedName>
        <fullName evidence="2">VOC family protein</fullName>
    </submittedName>
</protein>
<organism evidence="2">
    <name type="scientific">Streptomyces sp. R17</name>
    <dbReference type="NCBI Taxonomy" id="3238626"/>
    <lineage>
        <taxon>Bacteria</taxon>
        <taxon>Bacillati</taxon>
        <taxon>Actinomycetota</taxon>
        <taxon>Actinomycetes</taxon>
        <taxon>Kitasatosporales</taxon>
        <taxon>Streptomycetaceae</taxon>
        <taxon>Streptomyces</taxon>
    </lineage>
</organism>
<dbReference type="EMBL" id="CP163433">
    <property type="protein sequence ID" value="XDQ22390.1"/>
    <property type="molecule type" value="Genomic_DNA"/>
</dbReference>
<accession>A0AB39NVD2</accession>
<dbReference type="GeneID" id="303247672"/>
<dbReference type="InterPro" id="IPR037523">
    <property type="entry name" value="VOC_core"/>
</dbReference>
<dbReference type="InterPro" id="IPR004360">
    <property type="entry name" value="Glyas_Fos-R_dOase_dom"/>
</dbReference>
<evidence type="ECO:0000259" key="1">
    <source>
        <dbReference type="PROSITE" id="PS51819"/>
    </source>
</evidence>
<dbReference type="RefSeq" id="WP_189481753.1">
    <property type="nucleotide sequence ID" value="NZ_CP163433.1"/>
</dbReference>
<dbReference type="AlphaFoldDB" id="A0AB39NVD2"/>
<sequence>MDLKLELLVLPVSDVDRAKAFYEAMGFRLDLDKTAGEEWRAVHFTPPGSECSVIFGKGLTSVPPGSAQGMYLVVDDIEKSRAELVDRGIEVSEVFHDANAVFHHGHGGGDFTHDPAQGQGRLPGLHPDRMSYGYFATFSDPDGNGWVLQEVRQRLPGR</sequence>
<dbReference type="SUPFAM" id="SSF54593">
    <property type="entry name" value="Glyoxalase/Bleomycin resistance protein/Dihydroxybiphenyl dioxygenase"/>
    <property type="match status" value="1"/>
</dbReference>
<dbReference type="Pfam" id="PF00903">
    <property type="entry name" value="Glyoxalase"/>
    <property type="match status" value="1"/>
</dbReference>